<name>A0AA36MM37_9DINO</name>
<comment type="caution">
    <text evidence="3">The sequence shown here is derived from an EMBL/GenBank/DDBJ whole genome shotgun (WGS) entry which is preliminary data.</text>
</comment>
<protein>
    <recommendedName>
        <fullName evidence="2">Glycosyl transferase family 25 domain-containing protein</fullName>
    </recommendedName>
</protein>
<keyword evidence="1" id="KW-0732">Signal</keyword>
<evidence type="ECO:0000313" key="3">
    <source>
        <dbReference type="EMBL" id="CAJ1377669.1"/>
    </source>
</evidence>
<dbReference type="InterPro" id="IPR002654">
    <property type="entry name" value="Glyco_trans_25"/>
</dbReference>
<gene>
    <name evidence="3" type="ORF">EVOR1521_LOCUS6401</name>
</gene>
<dbReference type="Pfam" id="PF01755">
    <property type="entry name" value="Glyco_transf_25"/>
    <property type="match status" value="1"/>
</dbReference>
<evidence type="ECO:0000259" key="2">
    <source>
        <dbReference type="Pfam" id="PF01755"/>
    </source>
</evidence>
<dbReference type="AlphaFoldDB" id="A0AA36MM37"/>
<feature type="domain" description="Glycosyl transferase family 25" evidence="2">
    <location>
        <begin position="28"/>
        <end position="152"/>
    </location>
</feature>
<feature type="signal peptide" evidence="1">
    <location>
        <begin position="1"/>
        <end position="15"/>
    </location>
</feature>
<keyword evidence="4" id="KW-1185">Reference proteome</keyword>
<reference evidence="3" key="1">
    <citation type="submission" date="2023-08" db="EMBL/GenBank/DDBJ databases">
        <authorList>
            <person name="Chen Y."/>
            <person name="Shah S."/>
            <person name="Dougan E. K."/>
            <person name="Thang M."/>
            <person name="Chan C."/>
        </authorList>
    </citation>
    <scope>NUCLEOTIDE SEQUENCE</scope>
</reference>
<feature type="chain" id="PRO_5041215882" description="Glycosyl transferase family 25 domain-containing protein" evidence="1">
    <location>
        <begin position="16"/>
        <end position="204"/>
    </location>
</feature>
<dbReference type="EMBL" id="CAUJNA010000480">
    <property type="protein sequence ID" value="CAJ1377669.1"/>
    <property type="molecule type" value="Genomic_DNA"/>
</dbReference>
<evidence type="ECO:0000256" key="1">
    <source>
        <dbReference type="SAM" id="SignalP"/>
    </source>
</evidence>
<dbReference type="Proteomes" id="UP001178507">
    <property type="component" value="Unassembled WGS sequence"/>
</dbReference>
<evidence type="ECO:0000313" key="4">
    <source>
        <dbReference type="Proteomes" id="UP001178507"/>
    </source>
</evidence>
<proteinExistence type="predicted"/>
<organism evidence="3 4">
    <name type="scientific">Effrenium voratum</name>
    <dbReference type="NCBI Taxonomy" id="2562239"/>
    <lineage>
        <taxon>Eukaryota</taxon>
        <taxon>Sar</taxon>
        <taxon>Alveolata</taxon>
        <taxon>Dinophyceae</taxon>
        <taxon>Suessiales</taxon>
        <taxon>Symbiodiniaceae</taxon>
        <taxon>Effrenium</taxon>
    </lineage>
</organism>
<sequence>MLWLVLALSATCGSAYRAVLASCEREIPGYVLNLDRRADRLKKLGQTLAEQAPWLAAATCRVAGVDGRRMTEETTVPPALIQAEVLHSAVTNTAITIGGPLTKGATALIFGHGLMWEHFLQQDFEVGIFMEDDVTEVHPGLEKFLCDLVDRSDWDVVQLQYGDGTLVKEQDLTLEHRSAWNTGMYLLTKSAARQAPVPDRPLLQ</sequence>
<accession>A0AA36MM37</accession>